<dbReference type="FunFam" id="1.20.120.1780:FF:000001">
    <property type="entry name" value="4-hydroxybenzoate octaprenyltransferase"/>
    <property type="match status" value="1"/>
</dbReference>
<dbReference type="FunFam" id="1.10.357.140:FF:000008">
    <property type="entry name" value="4-hydroxybenzoate octaprenyltransferase"/>
    <property type="match status" value="1"/>
</dbReference>
<dbReference type="CDD" id="cd13959">
    <property type="entry name" value="PT_UbiA_COQ2"/>
    <property type="match status" value="1"/>
</dbReference>
<sequence>MIRTINKYLSLVKFSHTIFAMPFALIGFFLATLQPDAHFSWMLLLEVVLCMVFARSAAMAFNRWLDAEFDGRNPRTARREIPAGVIPPKNALLFVIINSGLFILTTWFINLLCFLLSPVALLVVLGYSYTKRFTPLCHLVLGLGLSLAPIGAYLAVTGHFALLPVLLSCIVLFWVSGFDIIYALQDEDFDRAQQLNSIPAWLGKAGGLRFSELLHVVAAALVISLGLIAGLHWIFWIGAAVYIGMLIYQHALVKPNDLSKVDLAFMTTNGIASVVFAVFTIADLFIFR</sequence>
<organism evidence="13 14">
    <name type="scientific">Chitinophaga costaii</name>
    <dbReference type="NCBI Taxonomy" id="1335309"/>
    <lineage>
        <taxon>Bacteria</taxon>
        <taxon>Pseudomonadati</taxon>
        <taxon>Bacteroidota</taxon>
        <taxon>Chitinophagia</taxon>
        <taxon>Chitinophagales</taxon>
        <taxon>Chitinophagaceae</taxon>
        <taxon>Chitinophaga</taxon>
    </lineage>
</organism>
<evidence type="ECO:0000256" key="6">
    <source>
        <dbReference type="ARBA" id="ARBA00022679"/>
    </source>
</evidence>
<evidence type="ECO:0000313" key="13">
    <source>
        <dbReference type="EMBL" id="SCB81026.1"/>
    </source>
</evidence>
<dbReference type="PANTHER" id="PTHR11048">
    <property type="entry name" value="PRENYLTRANSFERASES"/>
    <property type="match status" value="1"/>
</dbReference>
<feature type="transmembrane region" description="Helical" evidence="12">
    <location>
        <begin position="263"/>
        <end position="287"/>
    </location>
</feature>
<feature type="transmembrane region" description="Helical" evidence="12">
    <location>
        <begin position="12"/>
        <end position="33"/>
    </location>
</feature>
<dbReference type="Proteomes" id="UP000242818">
    <property type="component" value="Unassembled WGS sequence"/>
</dbReference>
<dbReference type="EC" id="2.5.1.39" evidence="11"/>
<keyword evidence="9 12" id="KW-1133">Transmembrane helix</keyword>
<dbReference type="NCBIfam" id="TIGR01475">
    <property type="entry name" value="ubiA_other"/>
    <property type="match status" value="1"/>
</dbReference>
<dbReference type="GO" id="GO:0006744">
    <property type="term" value="P:ubiquinone biosynthetic process"/>
    <property type="evidence" value="ECO:0007669"/>
    <property type="project" value="UniProtKB-KW"/>
</dbReference>
<dbReference type="InterPro" id="IPR039653">
    <property type="entry name" value="Prenyltransferase"/>
</dbReference>
<evidence type="ECO:0000256" key="8">
    <source>
        <dbReference type="ARBA" id="ARBA00022692"/>
    </source>
</evidence>
<feature type="transmembrane region" description="Helical" evidence="12">
    <location>
        <begin position="136"/>
        <end position="156"/>
    </location>
</feature>
<dbReference type="STRING" id="1335309.GA0116948_101370"/>
<dbReference type="Gene3D" id="1.10.357.140">
    <property type="entry name" value="UbiA prenyltransferase"/>
    <property type="match status" value="1"/>
</dbReference>
<evidence type="ECO:0000256" key="9">
    <source>
        <dbReference type="ARBA" id="ARBA00022989"/>
    </source>
</evidence>
<comment type="cofactor">
    <cofactor evidence="1">
        <name>Mg(2+)</name>
        <dbReference type="ChEBI" id="CHEBI:18420"/>
    </cofactor>
</comment>
<keyword evidence="7" id="KW-0831">Ubiquinone biosynthesis</keyword>
<evidence type="ECO:0000256" key="3">
    <source>
        <dbReference type="ARBA" id="ARBA00005985"/>
    </source>
</evidence>
<proteinExistence type="inferred from homology"/>
<evidence type="ECO:0000256" key="12">
    <source>
        <dbReference type="SAM" id="Phobius"/>
    </source>
</evidence>
<dbReference type="Gene3D" id="1.20.120.1780">
    <property type="entry name" value="UbiA prenyltransferase"/>
    <property type="match status" value="1"/>
</dbReference>
<feature type="transmembrane region" description="Helical" evidence="12">
    <location>
        <begin position="81"/>
        <end position="101"/>
    </location>
</feature>
<evidence type="ECO:0000256" key="7">
    <source>
        <dbReference type="ARBA" id="ARBA00022688"/>
    </source>
</evidence>
<dbReference type="PANTHER" id="PTHR11048:SF28">
    <property type="entry name" value="4-HYDROXYBENZOATE POLYPRENYLTRANSFERASE, MITOCHONDRIAL"/>
    <property type="match status" value="1"/>
</dbReference>
<evidence type="ECO:0000256" key="4">
    <source>
        <dbReference type="ARBA" id="ARBA00022475"/>
    </source>
</evidence>
<name>A0A1C3ZFG0_9BACT</name>
<dbReference type="Pfam" id="PF01040">
    <property type="entry name" value="UbiA"/>
    <property type="match status" value="1"/>
</dbReference>
<keyword evidence="8 12" id="KW-0812">Transmembrane</keyword>
<protein>
    <recommendedName>
        <fullName evidence="11">4-hydroxybenzoate polyprenyltransferase</fullName>
        <ecNumber evidence="11">2.5.1.39</ecNumber>
    </recommendedName>
</protein>
<evidence type="ECO:0000256" key="5">
    <source>
        <dbReference type="ARBA" id="ARBA00022519"/>
    </source>
</evidence>
<dbReference type="InterPro" id="IPR044878">
    <property type="entry name" value="UbiA_sf"/>
</dbReference>
<accession>A0A1C3ZFG0</accession>
<dbReference type="OrthoDB" id="9782418at2"/>
<feature type="transmembrane region" description="Helical" evidence="12">
    <location>
        <begin position="213"/>
        <end position="243"/>
    </location>
</feature>
<feature type="transmembrane region" description="Helical" evidence="12">
    <location>
        <begin position="162"/>
        <end position="184"/>
    </location>
</feature>
<dbReference type="AlphaFoldDB" id="A0A1C3ZFG0"/>
<evidence type="ECO:0000256" key="1">
    <source>
        <dbReference type="ARBA" id="ARBA00001946"/>
    </source>
</evidence>
<evidence type="ECO:0000313" key="14">
    <source>
        <dbReference type="Proteomes" id="UP000242818"/>
    </source>
</evidence>
<dbReference type="GO" id="GO:0005886">
    <property type="term" value="C:plasma membrane"/>
    <property type="evidence" value="ECO:0007669"/>
    <property type="project" value="TreeGrafter"/>
</dbReference>
<keyword evidence="5" id="KW-0997">Cell inner membrane</keyword>
<dbReference type="RefSeq" id="WP_089708921.1">
    <property type="nucleotide sequence ID" value="NZ_FMAR01000001.1"/>
</dbReference>
<feature type="transmembrane region" description="Helical" evidence="12">
    <location>
        <begin position="39"/>
        <end position="61"/>
    </location>
</feature>
<comment type="subcellular location">
    <subcellularLocation>
        <location evidence="2">Membrane</location>
        <topology evidence="2">Multi-pass membrane protein</topology>
    </subcellularLocation>
</comment>
<reference evidence="13 14" key="1">
    <citation type="submission" date="2016-08" db="EMBL/GenBank/DDBJ databases">
        <authorList>
            <person name="Seilhamer J.J."/>
        </authorList>
    </citation>
    <scope>NUCLEOTIDE SEQUENCE [LARGE SCALE GENOMIC DNA]</scope>
    <source>
        <strain evidence="13 14">A37T2</strain>
    </source>
</reference>
<keyword evidence="10 12" id="KW-0472">Membrane</keyword>
<dbReference type="InterPro" id="IPR000537">
    <property type="entry name" value="UbiA_prenyltransferase"/>
</dbReference>
<dbReference type="EMBL" id="FMAR01000001">
    <property type="protein sequence ID" value="SCB81026.1"/>
    <property type="molecule type" value="Genomic_DNA"/>
</dbReference>
<dbReference type="InterPro" id="IPR006371">
    <property type="entry name" value="Polyprenyltransferase_UbiA-li"/>
</dbReference>
<feature type="transmembrane region" description="Helical" evidence="12">
    <location>
        <begin position="107"/>
        <end position="129"/>
    </location>
</feature>
<comment type="similarity">
    <text evidence="3">Belongs to the UbiA prenyltransferase family.</text>
</comment>
<gene>
    <name evidence="13" type="ORF">GA0116948_101370</name>
</gene>
<keyword evidence="14" id="KW-1185">Reference proteome</keyword>
<evidence type="ECO:0000256" key="10">
    <source>
        <dbReference type="ARBA" id="ARBA00023136"/>
    </source>
</evidence>
<evidence type="ECO:0000256" key="11">
    <source>
        <dbReference type="ARBA" id="ARBA00034524"/>
    </source>
</evidence>
<dbReference type="GO" id="GO:0008412">
    <property type="term" value="F:4-hydroxybenzoate polyprenyltransferase activity"/>
    <property type="evidence" value="ECO:0007669"/>
    <property type="project" value="UniProtKB-EC"/>
</dbReference>
<keyword evidence="4" id="KW-1003">Cell membrane</keyword>
<keyword evidence="6 13" id="KW-0808">Transferase</keyword>
<evidence type="ECO:0000256" key="2">
    <source>
        <dbReference type="ARBA" id="ARBA00004141"/>
    </source>
</evidence>